<organism evidence="7 8">
    <name type="scientific">Boudabousia marimammalium</name>
    <dbReference type="NCBI Taxonomy" id="156892"/>
    <lineage>
        <taxon>Bacteria</taxon>
        <taxon>Bacillati</taxon>
        <taxon>Actinomycetota</taxon>
        <taxon>Actinomycetes</taxon>
        <taxon>Actinomycetales</taxon>
        <taxon>Actinomycetaceae</taxon>
        <taxon>Boudabousia</taxon>
    </lineage>
</organism>
<name>A0A1Q5PSI0_9ACTO</name>
<comment type="caution">
    <text evidence="7">The sequence shown here is derived from an EMBL/GenBank/DDBJ whole genome shotgun (WGS) entry which is preliminary data.</text>
</comment>
<evidence type="ECO:0000313" key="8">
    <source>
        <dbReference type="Proteomes" id="UP000186465"/>
    </source>
</evidence>
<keyword evidence="3 6" id="KW-0812">Transmembrane</keyword>
<evidence type="ECO:0000313" key="7">
    <source>
        <dbReference type="EMBL" id="OKL50392.1"/>
    </source>
</evidence>
<feature type="transmembrane region" description="Helical" evidence="6">
    <location>
        <begin position="68"/>
        <end position="88"/>
    </location>
</feature>
<feature type="transmembrane region" description="Helical" evidence="6">
    <location>
        <begin position="159"/>
        <end position="180"/>
    </location>
</feature>
<keyword evidence="2" id="KW-1003">Cell membrane</keyword>
<dbReference type="Pfam" id="PF02653">
    <property type="entry name" value="BPD_transp_2"/>
    <property type="match status" value="1"/>
</dbReference>
<keyword evidence="4 6" id="KW-1133">Transmembrane helix</keyword>
<reference evidence="8" key="1">
    <citation type="submission" date="2016-11" db="EMBL/GenBank/DDBJ databases">
        <title>Actinomyces gypaetusis sp. nov. isolated from Gypaetus barbatus in Qinghai Tibet Plateau China.</title>
        <authorList>
            <person name="Meng X."/>
        </authorList>
    </citation>
    <scope>NUCLEOTIDE SEQUENCE [LARGE SCALE GENOMIC DNA]</scope>
    <source>
        <strain evidence="8">DSM 15383</strain>
    </source>
</reference>
<dbReference type="PANTHER" id="PTHR47089">
    <property type="entry name" value="ABC TRANSPORTER, PERMEASE PROTEIN"/>
    <property type="match status" value="1"/>
</dbReference>
<protein>
    <submittedName>
        <fullName evidence="7">ABC transporter permease</fullName>
    </submittedName>
</protein>
<evidence type="ECO:0000256" key="1">
    <source>
        <dbReference type="ARBA" id="ARBA00004651"/>
    </source>
</evidence>
<evidence type="ECO:0000256" key="3">
    <source>
        <dbReference type="ARBA" id="ARBA00022692"/>
    </source>
</evidence>
<gene>
    <name evidence="7" type="ORF">BM477_02820</name>
</gene>
<dbReference type="PANTHER" id="PTHR47089:SF1">
    <property type="entry name" value="GUANOSINE ABC TRANSPORTER PERMEASE PROTEIN NUPP"/>
    <property type="match status" value="1"/>
</dbReference>
<evidence type="ECO:0000256" key="4">
    <source>
        <dbReference type="ARBA" id="ARBA00022989"/>
    </source>
</evidence>
<sequence length="408" mass="42329">MKETQEQAPTKSQTPFLTRIVKTFFSPDVGTIAGAIALALVLGALLVVAFDPKVQETASYLLARPSDFFSAAGSAFVAFFASLIRGSIFDWEAASAARMFRPITESLVFATPLIISGLAITVAFRAGLFNIGVQGQLILGAIVGSIVGINLPLPPVLGIIVTMLAAVIGGALWGAIPGLLKARAGANEVIVTIMLNTIALYLVGWLLQQPILIGDGLPSKSLNTQANAWYPMLMGSQFRLHFGFVIALLAAVFVWWLLERSTFGFELRAAGANPSAAATAGINVNRVIFLTLTISGALAGLSATAPIQGTEHFLTSGTAGSLGFDAITVALLGRSKPLGTVLAGILFGALNAGGSTMQAAAGIPIDIVQVTQAIIVLLIAASEARKYFKAKKLAAAKATAVAPRKEVA</sequence>
<feature type="transmembrane region" description="Helical" evidence="6">
    <location>
        <begin position="238"/>
        <end position="258"/>
    </location>
</feature>
<dbReference type="EMBL" id="MPDM01000002">
    <property type="protein sequence ID" value="OKL50392.1"/>
    <property type="molecule type" value="Genomic_DNA"/>
</dbReference>
<dbReference type="CDD" id="cd06580">
    <property type="entry name" value="TM_PBP1_transp_TpRbsC_like"/>
    <property type="match status" value="1"/>
</dbReference>
<feature type="transmembrane region" description="Helical" evidence="6">
    <location>
        <begin position="108"/>
        <end position="128"/>
    </location>
</feature>
<dbReference type="STRING" id="156892.BM477_02820"/>
<feature type="transmembrane region" description="Helical" evidence="6">
    <location>
        <begin position="367"/>
        <end position="384"/>
    </location>
</feature>
<dbReference type="InterPro" id="IPR001851">
    <property type="entry name" value="ABC_transp_permease"/>
</dbReference>
<proteinExistence type="predicted"/>
<keyword evidence="8" id="KW-1185">Reference proteome</keyword>
<evidence type="ECO:0000256" key="6">
    <source>
        <dbReference type="SAM" id="Phobius"/>
    </source>
</evidence>
<dbReference type="GO" id="GO:0005886">
    <property type="term" value="C:plasma membrane"/>
    <property type="evidence" value="ECO:0007669"/>
    <property type="project" value="UniProtKB-SubCell"/>
</dbReference>
<feature type="transmembrane region" description="Helical" evidence="6">
    <location>
        <begin position="29"/>
        <end position="48"/>
    </location>
</feature>
<dbReference type="Proteomes" id="UP000186465">
    <property type="component" value="Unassembled WGS sequence"/>
</dbReference>
<evidence type="ECO:0000256" key="5">
    <source>
        <dbReference type="ARBA" id="ARBA00023136"/>
    </source>
</evidence>
<keyword evidence="5 6" id="KW-0472">Membrane</keyword>
<feature type="transmembrane region" description="Helical" evidence="6">
    <location>
        <begin position="189"/>
        <end position="207"/>
    </location>
</feature>
<comment type="subcellular location">
    <subcellularLocation>
        <location evidence="1">Cell membrane</location>
        <topology evidence="1">Multi-pass membrane protein</topology>
    </subcellularLocation>
</comment>
<feature type="transmembrane region" description="Helical" evidence="6">
    <location>
        <begin position="287"/>
        <end position="307"/>
    </location>
</feature>
<evidence type="ECO:0000256" key="2">
    <source>
        <dbReference type="ARBA" id="ARBA00022475"/>
    </source>
</evidence>
<dbReference type="GO" id="GO:0022857">
    <property type="term" value="F:transmembrane transporter activity"/>
    <property type="evidence" value="ECO:0007669"/>
    <property type="project" value="InterPro"/>
</dbReference>
<accession>A0A1Q5PSI0</accession>
<dbReference type="AlphaFoldDB" id="A0A1Q5PSI0"/>